<evidence type="ECO:0000313" key="3">
    <source>
        <dbReference type="Proteomes" id="UP001318301"/>
    </source>
</evidence>
<dbReference type="SUPFAM" id="SSF53328">
    <property type="entry name" value="Formyltransferase"/>
    <property type="match status" value="1"/>
</dbReference>
<reference evidence="2 3" key="1">
    <citation type="submission" date="2019-02" db="EMBL/GenBank/DDBJ databases">
        <title>Genome of a new Bacteroidetes strain.</title>
        <authorList>
            <person name="Pitt A."/>
        </authorList>
    </citation>
    <scope>NUCLEOTIDE SEQUENCE [LARGE SCALE GENOMIC DNA]</scope>
    <source>
        <strain evidence="2 3">50C-KIRBA</strain>
    </source>
</reference>
<dbReference type="Proteomes" id="UP001318301">
    <property type="component" value="Unassembled WGS sequence"/>
</dbReference>
<dbReference type="Gene3D" id="3.40.50.12230">
    <property type="match status" value="1"/>
</dbReference>
<dbReference type="InterPro" id="IPR011034">
    <property type="entry name" value="Formyl_transferase-like_C_sf"/>
</dbReference>
<dbReference type="InterPro" id="IPR036477">
    <property type="entry name" value="Formyl_transf_N_sf"/>
</dbReference>
<evidence type="ECO:0000313" key="2">
    <source>
        <dbReference type="EMBL" id="NGZ43777.1"/>
    </source>
</evidence>
<dbReference type="InterPro" id="IPR005793">
    <property type="entry name" value="Formyl_trans_C"/>
</dbReference>
<protein>
    <recommendedName>
        <fullName evidence="1">Formyl transferase C-terminal domain-containing protein</fullName>
    </recommendedName>
</protein>
<name>A0ABX0EWF2_9BACT</name>
<accession>A0ABX0EWF2</accession>
<keyword evidence="3" id="KW-1185">Reference proteome</keyword>
<proteinExistence type="predicted"/>
<gene>
    <name evidence="2" type="ORF">EWU23_04735</name>
</gene>
<comment type="caution">
    <text evidence="2">The sequence shown here is derived from an EMBL/GenBank/DDBJ whole genome shotgun (WGS) entry which is preliminary data.</text>
</comment>
<dbReference type="EMBL" id="SEWW01000002">
    <property type="protein sequence ID" value="NGZ43777.1"/>
    <property type="molecule type" value="Genomic_DNA"/>
</dbReference>
<organism evidence="2 3">
    <name type="scientific">Aquirufa beregesia</name>
    <dbReference type="NCBI Taxonomy" id="2516556"/>
    <lineage>
        <taxon>Bacteria</taxon>
        <taxon>Pseudomonadati</taxon>
        <taxon>Bacteroidota</taxon>
        <taxon>Cytophagia</taxon>
        <taxon>Cytophagales</taxon>
        <taxon>Flectobacillaceae</taxon>
        <taxon>Aquirufa</taxon>
    </lineage>
</organism>
<sequence length="334" mass="38516">MIFGNISHIILLGGSRCTAELALYLKDATNFKYNLFTSSRQLGDIIFANGQTFEEYLIENEITYFVTDDINQNDEFLNSISRESLAIGIGEAWSFNQEVIALFDGRLIDLMGIRLPQYRGGAHYTWQILKGNKIGACNLQVINEEMIQGVFDSGEIIKFKEYLFPNEARIPDDYFSFATSQEILFIKEFIDEISAGHHFQTFKLQENFSMYFPRLHTLKNAFIHWQWDSLDIEKFVCAFDDPYAGVSTQIHGKLVRVKKARLENNDGPFHPFQCGLIYKIYQGNLYIATRQGTIIISEVNDEFGNSVLSELRTGDRFFTPQDWIENGLKTKIEY</sequence>
<dbReference type="Pfam" id="PF02911">
    <property type="entry name" value="Formyl_trans_C"/>
    <property type="match status" value="1"/>
</dbReference>
<dbReference type="SUPFAM" id="SSF50486">
    <property type="entry name" value="FMT C-terminal domain-like"/>
    <property type="match status" value="1"/>
</dbReference>
<feature type="domain" description="Formyl transferase C-terminal" evidence="1">
    <location>
        <begin position="220"/>
        <end position="302"/>
    </location>
</feature>
<evidence type="ECO:0000259" key="1">
    <source>
        <dbReference type="Pfam" id="PF02911"/>
    </source>
</evidence>
<dbReference type="RefSeq" id="WP_166229399.1">
    <property type="nucleotide sequence ID" value="NZ_CBCSIJ010000004.1"/>
</dbReference>